<feature type="binding site" evidence="6">
    <location>
        <position position="79"/>
    </location>
    <ligand>
        <name>S-adenosyl-L-methionine</name>
        <dbReference type="ChEBI" id="CHEBI:59789"/>
    </ligand>
</feature>
<feature type="binding site" evidence="6">
    <location>
        <position position="107"/>
    </location>
    <ligand>
        <name>S-adenosyl-L-methionine</name>
        <dbReference type="ChEBI" id="CHEBI:59789"/>
    </ligand>
</feature>
<comment type="function">
    <text evidence="6">Specifically methylates the N4 position of cytidine in position 1402 (C1402) of 16S rRNA.</text>
</comment>
<comment type="similarity">
    <text evidence="1 6">Belongs to the methyltransferase superfamily. RsmH family.</text>
</comment>
<dbReference type="AlphaFoldDB" id="A0A1G2HH77"/>
<dbReference type="InterPro" id="IPR023397">
    <property type="entry name" value="SAM-dep_MeTrfase_MraW_recog"/>
</dbReference>
<dbReference type="PANTHER" id="PTHR11265">
    <property type="entry name" value="S-ADENOSYL-METHYLTRANSFERASE MRAW"/>
    <property type="match status" value="1"/>
</dbReference>
<comment type="caution">
    <text evidence="7">The sequence shown here is derived from an EMBL/GenBank/DDBJ whole genome shotgun (WGS) entry which is preliminary data.</text>
</comment>
<dbReference type="PANTHER" id="PTHR11265:SF0">
    <property type="entry name" value="12S RRNA N4-METHYLCYTIDINE METHYLTRANSFERASE"/>
    <property type="match status" value="1"/>
</dbReference>
<dbReference type="HAMAP" id="MF_01007">
    <property type="entry name" value="16SrRNA_methyltr_H"/>
    <property type="match status" value="1"/>
</dbReference>
<proteinExistence type="inferred from homology"/>
<dbReference type="Proteomes" id="UP000179153">
    <property type="component" value="Unassembled WGS sequence"/>
</dbReference>
<evidence type="ECO:0000256" key="4">
    <source>
        <dbReference type="ARBA" id="ARBA00022679"/>
    </source>
</evidence>
<feature type="binding site" evidence="6">
    <location>
        <position position="51"/>
    </location>
    <ligand>
        <name>S-adenosyl-L-methionine</name>
        <dbReference type="ChEBI" id="CHEBI:59789"/>
    </ligand>
</feature>
<dbReference type="NCBIfam" id="TIGR00006">
    <property type="entry name" value="16S rRNA (cytosine(1402)-N(4))-methyltransferase RsmH"/>
    <property type="match status" value="1"/>
</dbReference>
<evidence type="ECO:0000256" key="5">
    <source>
        <dbReference type="ARBA" id="ARBA00022691"/>
    </source>
</evidence>
<dbReference type="CDD" id="cd02440">
    <property type="entry name" value="AdoMet_MTases"/>
    <property type="match status" value="1"/>
</dbReference>
<evidence type="ECO:0000256" key="1">
    <source>
        <dbReference type="ARBA" id="ARBA00010396"/>
    </source>
</evidence>
<dbReference type="GO" id="GO:0071424">
    <property type="term" value="F:rRNA (cytosine-N4-)-methyltransferase activity"/>
    <property type="evidence" value="ECO:0007669"/>
    <property type="project" value="UniProtKB-UniRule"/>
</dbReference>
<keyword evidence="5 6" id="KW-0949">S-adenosyl-L-methionine</keyword>
<dbReference type="InterPro" id="IPR002903">
    <property type="entry name" value="RsmH"/>
</dbReference>
<feature type="binding site" evidence="6">
    <location>
        <begin position="31"/>
        <end position="33"/>
    </location>
    <ligand>
        <name>S-adenosyl-L-methionine</name>
        <dbReference type="ChEBI" id="CHEBI:59789"/>
    </ligand>
</feature>
<evidence type="ECO:0000256" key="6">
    <source>
        <dbReference type="HAMAP-Rule" id="MF_01007"/>
    </source>
</evidence>
<dbReference type="EMBL" id="MHOI01000014">
    <property type="protein sequence ID" value="OGZ61601.1"/>
    <property type="molecule type" value="Genomic_DNA"/>
</dbReference>
<dbReference type="InterPro" id="IPR029063">
    <property type="entry name" value="SAM-dependent_MTases_sf"/>
</dbReference>
<dbReference type="GO" id="GO:0070475">
    <property type="term" value="P:rRNA base methylation"/>
    <property type="evidence" value="ECO:0007669"/>
    <property type="project" value="UniProtKB-UniRule"/>
</dbReference>
<dbReference type="Pfam" id="PF01795">
    <property type="entry name" value="Methyltransf_5"/>
    <property type="match status" value="1"/>
</dbReference>
<feature type="binding site" evidence="6">
    <location>
        <position position="100"/>
    </location>
    <ligand>
        <name>S-adenosyl-L-methionine</name>
        <dbReference type="ChEBI" id="CHEBI:59789"/>
    </ligand>
</feature>
<evidence type="ECO:0000256" key="3">
    <source>
        <dbReference type="ARBA" id="ARBA00022603"/>
    </source>
</evidence>
<comment type="subcellular location">
    <subcellularLocation>
        <location evidence="6">Cytoplasm</location>
    </subcellularLocation>
</comment>
<dbReference type="Gene3D" id="1.10.150.170">
    <property type="entry name" value="Putative methyltransferase TM0872, insert domain"/>
    <property type="match status" value="1"/>
</dbReference>
<reference evidence="7 8" key="1">
    <citation type="journal article" date="2016" name="Nat. Commun.">
        <title>Thousands of microbial genomes shed light on interconnected biogeochemical processes in an aquifer system.</title>
        <authorList>
            <person name="Anantharaman K."/>
            <person name="Brown C.T."/>
            <person name="Hug L.A."/>
            <person name="Sharon I."/>
            <person name="Castelle C.J."/>
            <person name="Probst A.J."/>
            <person name="Thomas B.C."/>
            <person name="Singh A."/>
            <person name="Wilkins M.J."/>
            <person name="Karaoz U."/>
            <person name="Brodie E.L."/>
            <person name="Williams K.H."/>
            <person name="Hubbard S.S."/>
            <person name="Banfield J.F."/>
        </authorList>
    </citation>
    <scope>NUCLEOTIDE SEQUENCE [LARGE SCALE GENOMIC DNA]</scope>
</reference>
<dbReference type="SUPFAM" id="SSF81799">
    <property type="entry name" value="Putative methyltransferase TM0872, insert domain"/>
    <property type="match status" value="1"/>
</dbReference>
<protein>
    <recommendedName>
        <fullName evidence="6">Ribosomal RNA small subunit methyltransferase H</fullName>
        <ecNumber evidence="6">2.1.1.199</ecNumber>
    </recommendedName>
    <alternativeName>
        <fullName evidence="6">16S rRNA m(4)C1402 methyltransferase</fullName>
    </alternativeName>
    <alternativeName>
        <fullName evidence="6">rRNA (cytosine-N(4)-)-methyltransferase RsmH</fullName>
    </alternativeName>
</protein>
<gene>
    <name evidence="6" type="primary">rsmH</name>
    <name evidence="7" type="ORF">A2932_00605</name>
</gene>
<organism evidence="7 8">
    <name type="scientific">Candidatus Spechtbacteria bacterium RIFCSPLOWO2_01_FULL_46_10</name>
    <dbReference type="NCBI Taxonomy" id="1802163"/>
    <lineage>
        <taxon>Bacteria</taxon>
        <taxon>Candidatus Spechtiibacteriota</taxon>
    </lineage>
</organism>
<keyword evidence="2 6" id="KW-0698">rRNA processing</keyword>
<evidence type="ECO:0000313" key="7">
    <source>
        <dbReference type="EMBL" id="OGZ61601.1"/>
    </source>
</evidence>
<evidence type="ECO:0000313" key="8">
    <source>
        <dbReference type="Proteomes" id="UP000179153"/>
    </source>
</evidence>
<dbReference type="Gene3D" id="3.40.50.150">
    <property type="entry name" value="Vaccinia Virus protein VP39"/>
    <property type="match status" value="1"/>
</dbReference>
<dbReference type="SUPFAM" id="SSF53335">
    <property type="entry name" value="S-adenosyl-L-methionine-dependent methyltransferases"/>
    <property type="match status" value="1"/>
</dbReference>
<dbReference type="STRING" id="1802163.A2932_00605"/>
<evidence type="ECO:0000256" key="2">
    <source>
        <dbReference type="ARBA" id="ARBA00022552"/>
    </source>
</evidence>
<dbReference type="EC" id="2.1.1.199" evidence="6"/>
<name>A0A1G2HH77_9BACT</name>
<accession>A0A1G2HH77</accession>
<sequence>MAHVSVLLNEVLSAIHPQPGQFIVDATAGGGGHAKAIAERVKPGGKVLAIDWDAQELGELKDELRREGYDNVILAHGNFKNLSEIARKNNFPAPHAVLFDLGFSFWHIERASRGFTFQKDEPLDMRYDPTDATRPTAEQIINSASKEELAGILREYGEEYSARRIAEAIAEYRKKAMIKTTGQLAEIITKVKYRRGRAHPATKTFQALRIAVNEEFENIRHGLRSAQGAARPGAKIAVITFHSLEDRIVKNIFRDWQKDNFGKVLTKKVIKPTREELISNPRSRSAKLRVFQLL</sequence>
<keyword evidence="4 6" id="KW-0808">Transferase</keyword>
<keyword evidence="3 6" id="KW-0489">Methyltransferase</keyword>
<dbReference type="PIRSF" id="PIRSF004486">
    <property type="entry name" value="MraW"/>
    <property type="match status" value="1"/>
</dbReference>
<keyword evidence="6" id="KW-0963">Cytoplasm</keyword>
<comment type="catalytic activity">
    <reaction evidence="6">
        <text>cytidine(1402) in 16S rRNA + S-adenosyl-L-methionine = N(4)-methylcytidine(1402) in 16S rRNA + S-adenosyl-L-homocysteine + H(+)</text>
        <dbReference type="Rhea" id="RHEA:42928"/>
        <dbReference type="Rhea" id="RHEA-COMP:10286"/>
        <dbReference type="Rhea" id="RHEA-COMP:10287"/>
        <dbReference type="ChEBI" id="CHEBI:15378"/>
        <dbReference type="ChEBI" id="CHEBI:57856"/>
        <dbReference type="ChEBI" id="CHEBI:59789"/>
        <dbReference type="ChEBI" id="CHEBI:74506"/>
        <dbReference type="ChEBI" id="CHEBI:82748"/>
        <dbReference type="EC" id="2.1.1.199"/>
    </reaction>
</comment>
<dbReference type="GO" id="GO:0005737">
    <property type="term" value="C:cytoplasm"/>
    <property type="evidence" value="ECO:0007669"/>
    <property type="project" value="UniProtKB-SubCell"/>
</dbReference>